<dbReference type="InterPro" id="IPR008271">
    <property type="entry name" value="Ser/Thr_kinase_AS"/>
</dbReference>
<dbReference type="PANTHER" id="PTHR43289:SF34">
    <property type="entry name" value="SERINE_THREONINE-PROTEIN KINASE YBDM-RELATED"/>
    <property type="match status" value="1"/>
</dbReference>
<dbReference type="Pfam" id="PF13809">
    <property type="entry name" value="Tubulin_2"/>
    <property type="match status" value="1"/>
</dbReference>
<gene>
    <name evidence="7" type="ORF">Mal15_51000</name>
</gene>
<feature type="region of interest" description="Disordered" evidence="5">
    <location>
        <begin position="915"/>
        <end position="963"/>
    </location>
</feature>
<keyword evidence="3" id="KW-0418">Kinase</keyword>
<reference evidence="7 8" key="1">
    <citation type="submission" date="2019-02" db="EMBL/GenBank/DDBJ databases">
        <title>Planctomycetal bacteria perform biofilm scaping via a novel small molecule.</title>
        <authorList>
            <person name="Jeske O."/>
            <person name="Boedeker C."/>
            <person name="Wiegand S."/>
            <person name="Breitling P."/>
            <person name="Kallscheuer N."/>
            <person name="Jogler M."/>
            <person name="Rohde M."/>
            <person name="Petersen J."/>
            <person name="Medema M.H."/>
            <person name="Surup F."/>
            <person name="Jogler C."/>
        </authorList>
    </citation>
    <scope>NUCLEOTIDE SEQUENCE [LARGE SCALE GENOMIC DNA]</scope>
    <source>
        <strain evidence="7 8">Mal15</strain>
    </source>
</reference>
<dbReference type="GO" id="GO:0005524">
    <property type="term" value="F:ATP binding"/>
    <property type="evidence" value="ECO:0007669"/>
    <property type="project" value="UniProtKB-KW"/>
</dbReference>
<dbReference type="PANTHER" id="PTHR43289">
    <property type="entry name" value="MITOGEN-ACTIVATED PROTEIN KINASE KINASE KINASE 20-RELATED"/>
    <property type="match status" value="1"/>
</dbReference>
<feature type="compositionally biased region" description="Polar residues" evidence="5">
    <location>
        <begin position="915"/>
        <end position="928"/>
    </location>
</feature>
<protein>
    <submittedName>
        <fullName evidence="7">Tubulin-like protein</fullName>
        <ecNumber evidence="7">2.7.11.1</ecNumber>
    </submittedName>
</protein>
<dbReference type="SUPFAM" id="SSF56112">
    <property type="entry name" value="Protein kinase-like (PK-like)"/>
    <property type="match status" value="1"/>
</dbReference>
<dbReference type="InterPro" id="IPR000719">
    <property type="entry name" value="Prot_kinase_dom"/>
</dbReference>
<dbReference type="InterPro" id="IPR025904">
    <property type="entry name" value="Tubulin-like"/>
</dbReference>
<evidence type="ECO:0000259" key="6">
    <source>
        <dbReference type="PROSITE" id="PS50011"/>
    </source>
</evidence>
<evidence type="ECO:0000256" key="5">
    <source>
        <dbReference type="SAM" id="MobiDB-lite"/>
    </source>
</evidence>
<evidence type="ECO:0000256" key="4">
    <source>
        <dbReference type="ARBA" id="ARBA00022840"/>
    </source>
</evidence>
<dbReference type="InterPro" id="IPR011009">
    <property type="entry name" value="Kinase-like_dom_sf"/>
</dbReference>
<dbReference type="Gene3D" id="1.10.510.10">
    <property type="entry name" value="Transferase(Phosphotransferase) domain 1"/>
    <property type="match status" value="1"/>
</dbReference>
<dbReference type="KEGG" id="smam:Mal15_51000"/>
<dbReference type="InterPro" id="IPR036525">
    <property type="entry name" value="Tubulin/FtsZ_GTPase_sf"/>
</dbReference>
<proteinExistence type="predicted"/>
<dbReference type="AlphaFoldDB" id="A0A5B9MJH9"/>
<dbReference type="PROSITE" id="PS50011">
    <property type="entry name" value="PROTEIN_KINASE_DOM"/>
    <property type="match status" value="1"/>
</dbReference>
<feature type="domain" description="Protein kinase" evidence="6">
    <location>
        <begin position="19"/>
        <end position="275"/>
    </location>
</feature>
<evidence type="ECO:0000256" key="3">
    <source>
        <dbReference type="ARBA" id="ARBA00022777"/>
    </source>
</evidence>
<accession>A0A5B9MJH9</accession>
<evidence type="ECO:0000313" key="8">
    <source>
        <dbReference type="Proteomes" id="UP000321353"/>
    </source>
</evidence>
<keyword evidence="2" id="KW-0547">Nucleotide-binding</keyword>
<dbReference type="Proteomes" id="UP000321353">
    <property type="component" value="Chromosome"/>
</dbReference>
<feature type="compositionally biased region" description="Low complexity" evidence="5">
    <location>
        <begin position="937"/>
        <end position="948"/>
    </location>
</feature>
<keyword evidence="1 7" id="KW-0808">Transferase</keyword>
<dbReference type="Gene3D" id="3.40.50.1440">
    <property type="entry name" value="Tubulin/FtsZ, GTPase domain"/>
    <property type="match status" value="1"/>
</dbReference>
<keyword evidence="4" id="KW-0067">ATP-binding</keyword>
<dbReference type="PROSITE" id="PS00108">
    <property type="entry name" value="PROTEIN_KINASE_ST"/>
    <property type="match status" value="1"/>
</dbReference>
<feature type="compositionally biased region" description="Polar residues" evidence="5">
    <location>
        <begin position="952"/>
        <end position="963"/>
    </location>
</feature>
<organism evidence="7 8">
    <name type="scientific">Stieleria maiorica</name>
    <dbReference type="NCBI Taxonomy" id="2795974"/>
    <lineage>
        <taxon>Bacteria</taxon>
        <taxon>Pseudomonadati</taxon>
        <taxon>Planctomycetota</taxon>
        <taxon>Planctomycetia</taxon>
        <taxon>Pirellulales</taxon>
        <taxon>Pirellulaceae</taxon>
        <taxon>Stieleria</taxon>
    </lineage>
</organism>
<dbReference type="CDD" id="cd14014">
    <property type="entry name" value="STKc_PknB_like"/>
    <property type="match status" value="1"/>
</dbReference>
<dbReference type="RefSeq" id="WP_147870161.1">
    <property type="nucleotide sequence ID" value="NZ_CP036264.1"/>
</dbReference>
<dbReference type="SMART" id="SM00220">
    <property type="entry name" value="S_TKc"/>
    <property type="match status" value="1"/>
</dbReference>
<dbReference type="Pfam" id="PF00069">
    <property type="entry name" value="Pkinase"/>
    <property type="match status" value="1"/>
</dbReference>
<name>A0A5B9MJH9_9BACT</name>
<dbReference type="GO" id="GO:0004674">
    <property type="term" value="F:protein serine/threonine kinase activity"/>
    <property type="evidence" value="ECO:0007669"/>
    <property type="project" value="UniProtKB-EC"/>
</dbReference>
<dbReference type="EC" id="2.7.11.1" evidence="7"/>
<sequence>MTTVKTKRIQPGYEPIEGYVLEKRIGRGGYGEVWRANAPGGLKKAVKFVFGQQDERRAEQELKSLERIKAVQHPFILTLERFELIENQLVIVTELADGSLEDVFKQHQARGSCGIPRDMLLGYMKDAADALDYLHQLYKLQHLDIKPGNLLIVGGRVKVADFGLLKDLGDIECSMVGGLTPIYAPPEVFDGRPSMHSDQYSLAVMYQELLTSTRPFSGRTIAQLATQHVHNAPNLKPLPASDRPCVARALEKSPERRFASCTEFVEKLVRPHATVGEVDHREGTTSQTAARPVENLPQLEDSLGTSNEIHQTQALVVALGGTGADCLSALRSRIYDFGAGSPVVLHSVLIDTNPMTTQSALMVDSTDVVPRCRVVEARLRTPNEYRNSGTGRLKTISRRWIYNVPRNGQTGGMRPLGRLALVDHGEQVMQTLRDAVEALNAAKSENAPPKIYVVGSLTGGTGSGMYLDIVYLLRHLLDESAMENEPILSFLTTNRFQGDPSRPLALHATKSAIKELAHFLMPGNSYPGDAGAGWPSVPAARTPLHNTYVIAQSDRPGAPPPLHSVIDYLWADATVCGEWFAKGRHEDDDSSTRPSVIRTMSVAQIGDPEDRQPNLLAPHAVKLLLLRWLGNPRDSKAAAKEFSGRIRRRCRLDSDALCGQTVQWFGNNRQDRRGKLMERLGNLDPALLQKPTAVRSHLVKWLTEVIDLDQTEVLAGQIVHQIQREINSRLQDGKSDLSSTITGLGEIRQQMTQLQQALLQRSEDEFQRIADNGDGDQAAPDCENADSPRGPMAALRSACGIGEQLVEIIACRAAASVAATLIDNLAEMAETYVDASARLAQAITQLADDDRQAVDHWSTLAPEIRNGLPDIVEKLHRANVVGQLFRVIQAPATMTTDFIVNELSVAAAGLIRQRTATADDSSSGNATTHDVRRSHGADANTASTATTDELQIGNTTCFNPQTDPVAMTQTHTWSTPDAVPSLTAESAFEAVRPPLLECGGKQRVFLVCRDKTEQRTLLSQLPKDEALSLTTIQAKASMPMLVHEAQDIELQNVLSWLDALTGDDGRISDRLVTRCDINWS</sequence>
<dbReference type="EMBL" id="CP036264">
    <property type="protein sequence ID" value="QEG01024.1"/>
    <property type="molecule type" value="Genomic_DNA"/>
</dbReference>
<keyword evidence="8" id="KW-1185">Reference proteome</keyword>
<evidence type="ECO:0000256" key="2">
    <source>
        <dbReference type="ARBA" id="ARBA00022741"/>
    </source>
</evidence>
<evidence type="ECO:0000313" key="7">
    <source>
        <dbReference type="EMBL" id="QEG01024.1"/>
    </source>
</evidence>
<evidence type="ECO:0000256" key="1">
    <source>
        <dbReference type="ARBA" id="ARBA00022679"/>
    </source>
</evidence>